<protein>
    <submittedName>
        <fullName evidence="3">Transporter substrate-binding domain-containing protein</fullName>
    </submittedName>
</protein>
<evidence type="ECO:0000256" key="1">
    <source>
        <dbReference type="SAM" id="SignalP"/>
    </source>
</evidence>
<proteinExistence type="predicted"/>
<dbReference type="Proteomes" id="UP001595937">
    <property type="component" value="Unassembled WGS sequence"/>
</dbReference>
<keyword evidence="1" id="KW-0732">Signal</keyword>
<feature type="domain" description="Solute-binding protein family 3/N-terminal" evidence="2">
    <location>
        <begin position="46"/>
        <end position="158"/>
    </location>
</feature>
<dbReference type="InterPro" id="IPR006311">
    <property type="entry name" value="TAT_signal"/>
</dbReference>
<keyword evidence="4" id="KW-1185">Reference proteome</keyword>
<dbReference type="Gene3D" id="3.40.190.10">
    <property type="entry name" value="Periplasmic binding protein-like II"/>
    <property type="match status" value="1"/>
</dbReference>
<accession>A0ABW0FK99</accession>
<dbReference type="GeneID" id="303296513"/>
<dbReference type="Pfam" id="PF00497">
    <property type="entry name" value="SBP_bac_3"/>
    <property type="match status" value="1"/>
</dbReference>
<organism evidence="3 4">
    <name type="scientific">Brachybacterium tyrofermentans</name>
    <dbReference type="NCBI Taxonomy" id="47848"/>
    <lineage>
        <taxon>Bacteria</taxon>
        <taxon>Bacillati</taxon>
        <taxon>Actinomycetota</taxon>
        <taxon>Actinomycetes</taxon>
        <taxon>Micrococcales</taxon>
        <taxon>Dermabacteraceae</taxon>
        <taxon>Brachybacterium</taxon>
    </lineage>
</organism>
<comment type="caution">
    <text evidence="3">The sequence shown here is derived from an EMBL/GenBank/DDBJ whole genome shotgun (WGS) entry which is preliminary data.</text>
</comment>
<name>A0ABW0FK99_9MICO</name>
<dbReference type="PROSITE" id="PS51318">
    <property type="entry name" value="TAT"/>
    <property type="match status" value="1"/>
</dbReference>
<dbReference type="PROSITE" id="PS51257">
    <property type="entry name" value="PROKAR_LIPOPROTEIN"/>
    <property type="match status" value="1"/>
</dbReference>
<evidence type="ECO:0000259" key="2">
    <source>
        <dbReference type="Pfam" id="PF00497"/>
    </source>
</evidence>
<dbReference type="RefSeq" id="WP_193117597.1">
    <property type="nucleotide sequence ID" value="NZ_BAAAIR010000025.1"/>
</dbReference>
<feature type="signal peptide" evidence="1">
    <location>
        <begin position="1"/>
        <end position="27"/>
    </location>
</feature>
<feature type="chain" id="PRO_5046163900" evidence="1">
    <location>
        <begin position="28"/>
        <end position="163"/>
    </location>
</feature>
<dbReference type="InterPro" id="IPR001638">
    <property type="entry name" value="Solute-binding_3/MltF_N"/>
</dbReference>
<evidence type="ECO:0000313" key="4">
    <source>
        <dbReference type="Proteomes" id="UP001595937"/>
    </source>
</evidence>
<reference evidence="4" key="1">
    <citation type="journal article" date="2019" name="Int. J. Syst. Evol. Microbiol.">
        <title>The Global Catalogue of Microorganisms (GCM) 10K type strain sequencing project: providing services to taxonomists for standard genome sequencing and annotation.</title>
        <authorList>
            <consortium name="The Broad Institute Genomics Platform"/>
            <consortium name="The Broad Institute Genome Sequencing Center for Infectious Disease"/>
            <person name="Wu L."/>
            <person name="Ma J."/>
        </authorList>
    </citation>
    <scope>NUCLEOTIDE SEQUENCE [LARGE SCALE GENOMIC DNA]</scope>
    <source>
        <strain evidence="4">CGMCC 1.16455</strain>
    </source>
</reference>
<evidence type="ECO:0000313" key="3">
    <source>
        <dbReference type="EMBL" id="MFC5299381.1"/>
    </source>
</evidence>
<dbReference type="EMBL" id="JBHSLN010000088">
    <property type="protein sequence ID" value="MFC5299381.1"/>
    <property type="molecule type" value="Genomic_DNA"/>
</dbReference>
<gene>
    <name evidence="3" type="ORF">ACFPK8_17835</name>
</gene>
<sequence>MTASGSRRGFLLLAGSCAVLLAGCSDALPRDSQGALRRATGGTLYVGASENAPWTEFDSPGSVSGTEADLIEGYAARIGASIHWETAAMSDLATMMTDNELDLIIGGLTADTPWSDKISPTRPYQESRGVDGSTEKMVIGVRPGENALQVSLERFLAEEKGEL</sequence>
<dbReference type="SUPFAM" id="SSF53850">
    <property type="entry name" value="Periplasmic binding protein-like II"/>
    <property type="match status" value="1"/>
</dbReference>